<feature type="compositionally biased region" description="Low complexity" evidence="1">
    <location>
        <begin position="224"/>
        <end position="238"/>
    </location>
</feature>
<accession>A0A2K3UU33</accession>
<keyword evidence="4" id="KW-1185">Reference proteome</keyword>
<feature type="compositionally biased region" description="Polar residues" evidence="1">
    <location>
        <begin position="211"/>
        <end position="221"/>
    </location>
</feature>
<name>A0A2K3UU33_9DEIO</name>
<organism evidence="3 4">
    <name type="scientific">Deinococcus koreensis</name>
    <dbReference type="NCBI Taxonomy" id="2054903"/>
    <lineage>
        <taxon>Bacteria</taxon>
        <taxon>Thermotogati</taxon>
        <taxon>Deinococcota</taxon>
        <taxon>Deinococci</taxon>
        <taxon>Deinococcales</taxon>
        <taxon>Deinococcaceae</taxon>
        <taxon>Deinococcus</taxon>
    </lineage>
</organism>
<evidence type="ECO:0000259" key="2">
    <source>
        <dbReference type="PROSITE" id="PS50965"/>
    </source>
</evidence>
<feature type="domain" description="NERD" evidence="2">
    <location>
        <begin position="18"/>
        <end position="135"/>
    </location>
</feature>
<gene>
    <name evidence="3" type="ORF">CVO96_00545</name>
</gene>
<evidence type="ECO:0000313" key="3">
    <source>
        <dbReference type="EMBL" id="PNY80041.1"/>
    </source>
</evidence>
<dbReference type="PROSITE" id="PS50965">
    <property type="entry name" value="NERD"/>
    <property type="match status" value="1"/>
</dbReference>
<protein>
    <recommendedName>
        <fullName evidence="2">NERD domain-containing protein</fullName>
    </recommendedName>
</protein>
<dbReference type="RefSeq" id="WP_103309163.1">
    <property type="nucleotide sequence ID" value="NZ_PPPD01000001.1"/>
</dbReference>
<reference evidence="3 4" key="1">
    <citation type="submission" date="2018-01" db="EMBL/GenBank/DDBJ databases">
        <title>Deinococcus koreensis sp. nov., a radiation-resistant bacterium isolated from river water.</title>
        <authorList>
            <person name="Choi A."/>
        </authorList>
    </citation>
    <scope>NUCLEOTIDE SEQUENCE [LARGE SCALE GENOMIC DNA]</scope>
    <source>
        <strain evidence="3 4">SJW1-2</strain>
    </source>
</reference>
<feature type="compositionally biased region" description="Polar residues" evidence="1">
    <location>
        <begin position="254"/>
        <end position="263"/>
    </location>
</feature>
<dbReference type="OrthoDB" id="5500241at2"/>
<feature type="region of interest" description="Disordered" evidence="1">
    <location>
        <begin position="211"/>
        <end position="265"/>
    </location>
</feature>
<evidence type="ECO:0000256" key="1">
    <source>
        <dbReference type="SAM" id="MobiDB-lite"/>
    </source>
</evidence>
<dbReference type="EMBL" id="PPPD01000001">
    <property type="protein sequence ID" value="PNY80041.1"/>
    <property type="molecule type" value="Genomic_DNA"/>
</dbReference>
<evidence type="ECO:0000313" key="4">
    <source>
        <dbReference type="Proteomes" id="UP000236379"/>
    </source>
</evidence>
<sequence length="336" mass="37461">MIVKELEPQTHTDPLRRAGYDAEQQMAHYLKRAFGDDPLKSVFHNLRIRRLDEVAQLDHLILHRFGIVIVESKSVSGQVAVNEQGEWTRWWNRQGRGMPSPVLQARRQMDLLVALLQDHSSELLDRTLFGLKQRQFAGMRRDVLVAISDQGRISRKSDVPELVKADQVPERVLEIVKGAQERGLGAFSFSDAELIRLQAFLRTRHQPLETQASPVQATPVQASPVPHHTQPPAAAPRQAPVPPRRPAPGVRATQEQQAPSRPSSEVVCRHCGSERLSVQFGKYGYYLKCAACAGNTPTRPQCAECGQPAKVSKRGSEFTASCPAGHSWLYWVNPAG</sequence>
<dbReference type="Pfam" id="PF08378">
    <property type="entry name" value="NERD"/>
    <property type="match status" value="1"/>
</dbReference>
<dbReference type="AlphaFoldDB" id="A0A2K3UU33"/>
<dbReference type="InterPro" id="IPR011528">
    <property type="entry name" value="NERD"/>
</dbReference>
<proteinExistence type="predicted"/>
<dbReference type="Proteomes" id="UP000236379">
    <property type="component" value="Unassembled WGS sequence"/>
</dbReference>
<comment type="caution">
    <text evidence="3">The sequence shown here is derived from an EMBL/GenBank/DDBJ whole genome shotgun (WGS) entry which is preliminary data.</text>
</comment>